<dbReference type="Gene3D" id="1.25.40.390">
    <property type="match status" value="1"/>
</dbReference>
<evidence type="ECO:0000256" key="2">
    <source>
        <dbReference type="ARBA" id="ARBA00006275"/>
    </source>
</evidence>
<accession>A0ABS5JUD9</accession>
<reference evidence="8 9" key="1">
    <citation type="journal article" date="2015" name="Int. J. Syst. Evol. Microbiol.">
        <title>Carboxylicivirga linearis sp. nov., isolated from a sea cucumber culture pond.</title>
        <authorList>
            <person name="Wang F.Q."/>
            <person name="Zhou Y.X."/>
            <person name="Lin X.Z."/>
            <person name="Chen G.J."/>
            <person name="Du Z.J."/>
        </authorList>
    </citation>
    <scope>NUCLEOTIDE SEQUENCE [LARGE SCALE GENOMIC DNA]</scope>
    <source>
        <strain evidence="8 9">FB218</strain>
    </source>
</reference>
<evidence type="ECO:0000256" key="5">
    <source>
        <dbReference type="ARBA" id="ARBA00023237"/>
    </source>
</evidence>
<feature type="chain" id="PRO_5045639764" evidence="6">
    <location>
        <begin position="23"/>
        <end position="581"/>
    </location>
</feature>
<sequence>MKKNSPIIVLFLAFIALFSACNDILEVEDMDVLKDSEHYKTIADANSAVFGAYALFQELSPQLVVLNELRADLMDITFNADHFLEDVSKHTTALDNPWTDPRPFYKVINNCNDVMKNLTIMYEGSKITREQYYQRYSDMGALRTYVYLQLIIHYGSVPYITEPVETIDDLLNIGNSDIPVLGIEDMLAELLQFMEELPYKLPYSDTGMTTGFDGFSFNLAFIDKEYLLGELNLWNGNYLASASYFKNIMERSTGNMDRYKIPTDFFTGNNYHSRYARYFENDLESAMNNWPTMFSTYGTSDFDNEWIWLMYFHKQYEPSPFYELFSIDYGEYYLKPSAAAIKNWNSQTQLNGFIGDFRGNIEDEAGNTGSYMMVGNNPVITKYTSDHEENNPLQKPGKWFKWRASSLHLRYSEAANRDGKHTVAYALINNGIQANYAFEGNKDTIYGQFNYEMTHLPFPYDFDARTTNNLQTPPVHRGLWYRNVGLRNRVSLQNFTVAEPTDSLLTIEDKILEENALEMAFEGDRWGDLVRIALRRGDNTILAEKIARKFELAGDAATANRLRTYLSDRSNWWLPLKDEEE</sequence>
<comment type="similarity">
    <text evidence="2">Belongs to the SusD family.</text>
</comment>
<keyword evidence="3 6" id="KW-0732">Signal</keyword>
<name>A0ABS5JUD9_9BACT</name>
<protein>
    <submittedName>
        <fullName evidence="8">RagB/SusD family nutrient uptake outer membrane protein</fullName>
    </submittedName>
</protein>
<keyword evidence="4" id="KW-0472">Membrane</keyword>
<feature type="domain" description="RagB/SusD" evidence="7">
    <location>
        <begin position="486"/>
        <end position="579"/>
    </location>
</feature>
<dbReference type="PROSITE" id="PS51257">
    <property type="entry name" value="PROKAR_LIPOPROTEIN"/>
    <property type="match status" value="1"/>
</dbReference>
<evidence type="ECO:0000256" key="4">
    <source>
        <dbReference type="ARBA" id="ARBA00023136"/>
    </source>
</evidence>
<dbReference type="InterPro" id="IPR012944">
    <property type="entry name" value="SusD_RagB_dom"/>
</dbReference>
<evidence type="ECO:0000256" key="3">
    <source>
        <dbReference type="ARBA" id="ARBA00022729"/>
    </source>
</evidence>
<dbReference type="InterPro" id="IPR011990">
    <property type="entry name" value="TPR-like_helical_dom_sf"/>
</dbReference>
<dbReference type="SUPFAM" id="SSF48452">
    <property type="entry name" value="TPR-like"/>
    <property type="match status" value="1"/>
</dbReference>
<dbReference type="RefSeq" id="WP_212215326.1">
    <property type="nucleotide sequence ID" value="NZ_JAGUCO010000003.1"/>
</dbReference>
<evidence type="ECO:0000313" key="8">
    <source>
        <dbReference type="EMBL" id="MBS2098086.1"/>
    </source>
</evidence>
<gene>
    <name evidence="8" type="ORF">KEM10_07320</name>
</gene>
<feature type="signal peptide" evidence="6">
    <location>
        <begin position="1"/>
        <end position="22"/>
    </location>
</feature>
<dbReference type="EMBL" id="JAGUCO010000003">
    <property type="protein sequence ID" value="MBS2098086.1"/>
    <property type="molecule type" value="Genomic_DNA"/>
</dbReference>
<dbReference type="Pfam" id="PF07980">
    <property type="entry name" value="SusD_RagB"/>
    <property type="match status" value="1"/>
</dbReference>
<organism evidence="8 9">
    <name type="scientific">Carboxylicivirga linearis</name>
    <dbReference type="NCBI Taxonomy" id="1628157"/>
    <lineage>
        <taxon>Bacteria</taxon>
        <taxon>Pseudomonadati</taxon>
        <taxon>Bacteroidota</taxon>
        <taxon>Bacteroidia</taxon>
        <taxon>Marinilabiliales</taxon>
        <taxon>Marinilabiliaceae</taxon>
        <taxon>Carboxylicivirga</taxon>
    </lineage>
</organism>
<proteinExistence type="inferred from homology"/>
<evidence type="ECO:0000313" key="9">
    <source>
        <dbReference type="Proteomes" id="UP000708576"/>
    </source>
</evidence>
<keyword evidence="9" id="KW-1185">Reference proteome</keyword>
<evidence type="ECO:0000256" key="1">
    <source>
        <dbReference type="ARBA" id="ARBA00004442"/>
    </source>
</evidence>
<comment type="subcellular location">
    <subcellularLocation>
        <location evidence="1">Cell outer membrane</location>
    </subcellularLocation>
</comment>
<evidence type="ECO:0000259" key="7">
    <source>
        <dbReference type="Pfam" id="PF07980"/>
    </source>
</evidence>
<evidence type="ECO:0000256" key="6">
    <source>
        <dbReference type="SAM" id="SignalP"/>
    </source>
</evidence>
<comment type="caution">
    <text evidence="8">The sequence shown here is derived from an EMBL/GenBank/DDBJ whole genome shotgun (WGS) entry which is preliminary data.</text>
</comment>
<dbReference type="Proteomes" id="UP000708576">
    <property type="component" value="Unassembled WGS sequence"/>
</dbReference>
<keyword evidence="5" id="KW-0998">Cell outer membrane</keyword>